<proteinExistence type="predicted"/>
<evidence type="ECO:0000256" key="1">
    <source>
        <dbReference type="SAM" id="MobiDB-lite"/>
    </source>
</evidence>
<evidence type="ECO:0000313" key="2">
    <source>
        <dbReference type="EMBL" id="GAA4081545.1"/>
    </source>
</evidence>
<organism evidence="2 3">
    <name type="scientific">Actinomadura miaoliensis</name>
    <dbReference type="NCBI Taxonomy" id="430685"/>
    <lineage>
        <taxon>Bacteria</taxon>
        <taxon>Bacillati</taxon>
        <taxon>Actinomycetota</taxon>
        <taxon>Actinomycetes</taxon>
        <taxon>Streptosporangiales</taxon>
        <taxon>Thermomonosporaceae</taxon>
        <taxon>Actinomadura</taxon>
    </lineage>
</organism>
<evidence type="ECO:0000313" key="3">
    <source>
        <dbReference type="Proteomes" id="UP001500683"/>
    </source>
</evidence>
<comment type="caution">
    <text evidence="2">The sequence shown here is derived from an EMBL/GenBank/DDBJ whole genome shotgun (WGS) entry which is preliminary data.</text>
</comment>
<feature type="compositionally biased region" description="Pro residues" evidence="1">
    <location>
        <begin position="1"/>
        <end position="14"/>
    </location>
</feature>
<sequence>MPPRTPYIGPPAPAASPEEANTSRFDVLVQLMTDLRSLGRGSWLALPALGEPVLYVRVRSRARSMAVLACQEPRGGWSYLWDGRCMAPADGTKRAARQIAAVEW</sequence>
<keyword evidence="3" id="KW-1185">Reference proteome</keyword>
<dbReference type="Proteomes" id="UP001500683">
    <property type="component" value="Unassembled WGS sequence"/>
</dbReference>
<reference evidence="3" key="1">
    <citation type="journal article" date="2019" name="Int. J. Syst. Evol. Microbiol.">
        <title>The Global Catalogue of Microorganisms (GCM) 10K type strain sequencing project: providing services to taxonomists for standard genome sequencing and annotation.</title>
        <authorList>
            <consortium name="The Broad Institute Genomics Platform"/>
            <consortium name="The Broad Institute Genome Sequencing Center for Infectious Disease"/>
            <person name="Wu L."/>
            <person name="Ma J."/>
        </authorList>
    </citation>
    <scope>NUCLEOTIDE SEQUENCE [LARGE SCALE GENOMIC DNA]</scope>
    <source>
        <strain evidence="3">JCM 16702</strain>
    </source>
</reference>
<name>A0ABP7W5W3_9ACTN</name>
<gene>
    <name evidence="2" type="ORF">GCM10022214_45540</name>
</gene>
<dbReference type="EMBL" id="BAAAZG010000030">
    <property type="protein sequence ID" value="GAA4081545.1"/>
    <property type="molecule type" value="Genomic_DNA"/>
</dbReference>
<accession>A0ABP7W5W3</accession>
<protein>
    <submittedName>
        <fullName evidence="2">Uncharacterized protein</fullName>
    </submittedName>
</protein>
<feature type="region of interest" description="Disordered" evidence="1">
    <location>
        <begin position="1"/>
        <end position="20"/>
    </location>
</feature>